<dbReference type="SUPFAM" id="SSF144232">
    <property type="entry name" value="HIT/MYND zinc finger-like"/>
    <property type="match status" value="1"/>
</dbReference>
<evidence type="ECO:0000259" key="17">
    <source>
        <dbReference type="PROSITE" id="PS50865"/>
    </source>
</evidence>
<evidence type="ECO:0000256" key="5">
    <source>
        <dbReference type="ARBA" id="ARBA00022692"/>
    </source>
</evidence>
<evidence type="ECO:0000256" key="3">
    <source>
        <dbReference type="ARBA" id="ARBA00004316"/>
    </source>
</evidence>
<dbReference type="CDD" id="cd00603">
    <property type="entry name" value="IPT_PCSR"/>
    <property type="match status" value="1"/>
</dbReference>
<evidence type="ECO:0000256" key="8">
    <source>
        <dbReference type="ARBA" id="ARBA00022771"/>
    </source>
</evidence>
<keyword evidence="20" id="KW-1185">Reference proteome</keyword>
<dbReference type="InterPro" id="IPR006626">
    <property type="entry name" value="PbH1"/>
</dbReference>
<keyword evidence="9" id="KW-0862">Zinc</keyword>
<keyword evidence="10 16" id="KW-1133">Transmembrane helix</keyword>
<evidence type="ECO:0000256" key="16">
    <source>
        <dbReference type="SAM" id="Phobius"/>
    </source>
</evidence>
<comment type="subcellular location">
    <subcellularLocation>
        <location evidence="2">Cell membrane</location>
    </subcellularLocation>
    <subcellularLocation>
        <location evidence="3">Cell projection</location>
    </subcellularLocation>
    <subcellularLocation>
        <location evidence="1">Membrane</location>
        <topology evidence="1">Single-pass membrane protein</topology>
    </subcellularLocation>
</comment>
<feature type="domain" description="MYND-type" evidence="17">
    <location>
        <begin position="2573"/>
        <end position="2609"/>
    </location>
</feature>
<feature type="region of interest" description="Disordered" evidence="15">
    <location>
        <begin position="2433"/>
        <end position="2478"/>
    </location>
</feature>
<dbReference type="EMBL" id="JAIZAY010000017">
    <property type="protein sequence ID" value="KAJ8026384.1"/>
    <property type="molecule type" value="Genomic_DNA"/>
</dbReference>
<dbReference type="Gene3D" id="2.160.20.10">
    <property type="entry name" value="Single-stranded right-handed beta-helix, Pectin lyase-like"/>
    <property type="match status" value="2"/>
</dbReference>
<dbReference type="InterPro" id="IPR012334">
    <property type="entry name" value="Pectin_lyas_fold"/>
</dbReference>
<evidence type="ECO:0000256" key="15">
    <source>
        <dbReference type="SAM" id="MobiDB-lite"/>
    </source>
</evidence>
<dbReference type="FunFam" id="2.160.20.10:FF:000070">
    <property type="entry name" value="PKHD1 like 1"/>
    <property type="match status" value="1"/>
</dbReference>
<evidence type="ECO:0000256" key="10">
    <source>
        <dbReference type="ARBA" id="ARBA00022989"/>
    </source>
</evidence>
<evidence type="ECO:0000256" key="14">
    <source>
        <dbReference type="PROSITE-ProRule" id="PRU00134"/>
    </source>
</evidence>
<feature type="domain" description="G8" evidence="18">
    <location>
        <begin position="941"/>
        <end position="1071"/>
    </location>
</feature>
<evidence type="ECO:0000256" key="4">
    <source>
        <dbReference type="ARBA" id="ARBA00022475"/>
    </source>
</evidence>
<evidence type="ECO:0000256" key="2">
    <source>
        <dbReference type="ARBA" id="ARBA00004236"/>
    </source>
</evidence>
<dbReference type="GO" id="GO:0008270">
    <property type="term" value="F:zinc ion binding"/>
    <property type="evidence" value="ECO:0007669"/>
    <property type="project" value="UniProtKB-KW"/>
</dbReference>
<keyword evidence="11 16" id="KW-0472">Membrane</keyword>
<dbReference type="PROSITE" id="PS50865">
    <property type="entry name" value="ZF_MYND_2"/>
    <property type="match status" value="1"/>
</dbReference>
<dbReference type="GO" id="GO:0005886">
    <property type="term" value="C:plasma membrane"/>
    <property type="evidence" value="ECO:0007669"/>
    <property type="project" value="UniProtKB-SubCell"/>
</dbReference>
<dbReference type="Pfam" id="PF01833">
    <property type="entry name" value="TIG"/>
    <property type="match status" value="1"/>
</dbReference>
<keyword evidence="6" id="KW-0479">Metal-binding</keyword>
<dbReference type="Pfam" id="PF24606">
    <property type="entry name" value="CEMIP_beta-hel"/>
    <property type="match status" value="2"/>
</dbReference>
<evidence type="ECO:0000313" key="20">
    <source>
        <dbReference type="Proteomes" id="UP001152320"/>
    </source>
</evidence>
<name>A0A9Q0YT00_HOLLE</name>
<keyword evidence="7" id="KW-0732">Signal</keyword>
<dbReference type="InterPro" id="IPR052387">
    <property type="entry name" value="Fibrocystin"/>
</dbReference>
<dbReference type="InterPro" id="IPR002909">
    <property type="entry name" value="IPT_dom"/>
</dbReference>
<evidence type="ECO:0000259" key="18">
    <source>
        <dbReference type="PROSITE" id="PS51484"/>
    </source>
</evidence>
<dbReference type="InterPro" id="IPR055401">
    <property type="entry name" value="CEMIP_beta-hel_dom"/>
</dbReference>
<proteinExistence type="predicted"/>
<accession>A0A9Q0YT00</accession>
<reference evidence="19" key="1">
    <citation type="submission" date="2021-10" db="EMBL/GenBank/DDBJ databases">
        <title>Tropical sea cucumber genome reveals ecological adaptation and Cuvierian tubules defense mechanism.</title>
        <authorList>
            <person name="Chen T."/>
        </authorList>
    </citation>
    <scope>NUCLEOTIDE SEQUENCE</scope>
    <source>
        <strain evidence="19">Nanhai2018</strain>
        <tissue evidence="19">Muscle</tissue>
    </source>
</reference>
<dbReference type="PANTHER" id="PTHR46769:SF2">
    <property type="entry name" value="FIBROCYSTIN-L ISOFORM 2 PRECURSOR-RELATED"/>
    <property type="match status" value="1"/>
</dbReference>
<dbReference type="PROSITE" id="PS51484">
    <property type="entry name" value="G8"/>
    <property type="match status" value="2"/>
</dbReference>
<dbReference type="SMART" id="SM00429">
    <property type="entry name" value="IPT"/>
    <property type="match status" value="1"/>
</dbReference>
<keyword evidence="5 16" id="KW-0812">Transmembrane</keyword>
<comment type="caution">
    <text evidence="19">The sequence shown here is derived from an EMBL/GenBank/DDBJ whole genome shotgun (WGS) entry which is preliminary data.</text>
</comment>
<keyword evidence="12" id="KW-0325">Glycoprotein</keyword>
<gene>
    <name evidence="19" type="ORF">HOLleu_34210</name>
</gene>
<evidence type="ECO:0000313" key="19">
    <source>
        <dbReference type="EMBL" id="KAJ8026384.1"/>
    </source>
</evidence>
<feature type="domain" description="G8" evidence="18">
    <location>
        <begin position="113"/>
        <end position="233"/>
    </location>
</feature>
<dbReference type="InterPro" id="IPR014756">
    <property type="entry name" value="Ig_E-set"/>
</dbReference>
<dbReference type="Proteomes" id="UP001152320">
    <property type="component" value="Chromosome 17"/>
</dbReference>
<feature type="transmembrane region" description="Helical" evidence="16">
    <location>
        <begin position="2372"/>
        <end position="2396"/>
    </location>
</feature>
<organism evidence="19 20">
    <name type="scientific">Holothuria leucospilota</name>
    <name type="common">Black long sea cucumber</name>
    <name type="synonym">Mertensiothuria leucospilota</name>
    <dbReference type="NCBI Taxonomy" id="206669"/>
    <lineage>
        <taxon>Eukaryota</taxon>
        <taxon>Metazoa</taxon>
        <taxon>Echinodermata</taxon>
        <taxon>Eleutherozoa</taxon>
        <taxon>Echinozoa</taxon>
        <taxon>Holothuroidea</taxon>
        <taxon>Aspidochirotacea</taxon>
        <taxon>Aspidochirotida</taxon>
        <taxon>Holothuriidae</taxon>
        <taxon>Holothuria</taxon>
    </lineage>
</organism>
<dbReference type="Pfam" id="PF10162">
    <property type="entry name" value="G8"/>
    <property type="match status" value="2"/>
</dbReference>
<keyword evidence="8 14" id="KW-0863">Zinc-finger</keyword>
<evidence type="ECO:0000256" key="7">
    <source>
        <dbReference type="ARBA" id="ARBA00022729"/>
    </source>
</evidence>
<dbReference type="SMART" id="SM01225">
    <property type="entry name" value="G8"/>
    <property type="match status" value="2"/>
</dbReference>
<dbReference type="SUPFAM" id="SSF81296">
    <property type="entry name" value="E set domains"/>
    <property type="match status" value="1"/>
</dbReference>
<dbReference type="InterPro" id="IPR002893">
    <property type="entry name" value="Znf_MYND"/>
</dbReference>
<evidence type="ECO:0000256" key="9">
    <source>
        <dbReference type="ARBA" id="ARBA00022833"/>
    </source>
</evidence>
<protein>
    <submittedName>
        <fullName evidence="19">Fibrocystin-L</fullName>
    </submittedName>
</protein>
<dbReference type="PANTHER" id="PTHR46769">
    <property type="entry name" value="POLYCYSTIC KIDNEY AND HEPATIC DISEASE 1 (AUTOSOMAL RECESSIVE)-LIKE 1"/>
    <property type="match status" value="1"/>
</dbReference>
<evidence type="ECO:0000256" key="12">
    <source>
        <dbReference type="ARBA" id="ARBA00023180"/>
    </source>
</evidence>
<feature type="compositionally biased region" description="Basic and acidic residues" evidence="15">
    <location>
        <begin position="2433"/>
        <end position="2447"/>
    </location>
</feature>
<dbReference type="InterPro" id="IPR013783">
    <property type="entry name" value="Ig-like_fold"/>
</dbReference>
<dbReference type="FunFam" id="2.60.40.10:FF:001057">
    <property type="entry name" value="PKHD1 like 1"/>
    <property type="match status" value="1"/>
</dbReference>
<dbReference type="OrthoDB" id="120976at2759"/>
<dbReference type="Gene3D" id="6.10.140.2220">
    <property type="match status" value="1"/>
</dbReference>
<evidence type="ECO:0000256" key="1">
    <source>
        <dbReference type="ARBA" id="ARBA00004167"/>
    </source>
</evidence>
<feature type="region of interest" description="Disordered" evidence="15">
    <location>
        <begin position="1891"/>
        <end position="1910"/>
    </location>
</feature>
<dbReference type="Pfam" id="PF01753">
    <property type="entry name" value="zf-MYND"/>
    <property type="match status" value="1"/>
</dbReference>
<dbReference type="Gene3D" id="2.60.40.10">
    <property type="entry name" value="Immunoglobulins"/>
    <property type="match status" value="1"/>
</dbReference>
<keyword evidence="4" id="KW-1003">Cell membrane</keyword>
<dbReference type="SMART" id="SM00710">
    <property type="entry name" value="PbH1"/>
    <property type="match status" value="10"/>
</dbReference>
<dbReference type="SUPFAM" id="SSF51126">
    <property type="entry name" value="Pectin lyase-like"/>
    <property type="match status" value="2"/>
</dbReference>
<dbReference type="InterPro" id="IPR011050">
    <property type="entry name" value="Pectin_lyase_fold/virulence"/>
</dbReference>
<sequence>MPLIDVNVTVTNNLTYRANLTSYITSVEPRRGGTGGGTQLTIAGSGFLSSGNKVTIAGTECEVQTESTTEIVCITGTHSPTEMAKVRVDVGAAGIAVQDNADFFYIDVWSSIYTWGGSNPPVKGDFAIILEGQTILLDETTPVLKVLLLKGGHMIFDEKDIELHAEYIIITNGGSLTVGTEDKPFQHEATIMLHGHVRTQELPIFGSKVLAVRNGTLDLHGKPVATTWTYLASTVFPGDVEMTLVQPVDWNVGNKIVIASTGHHHAQKENEVLKITGISTDSRTLTVTPRFKYTHISMNQTIDGIILETRAEVGLLSHNVKFRGSVHEEWVEKIEACDRNVDTNQFSTQTCFQGRFGEETGSDQYGAHIMLFAKEMNKNLIKGRISYVEVTHAGQAFRLGRYPIHFHMSGDIRGSYVRGCSIYNTFNRAVTIHGVHGFLVEHNVAYNVMGHAFFLEDGIETGNTLQYNLAVFVRPSSSLLNVDVTPAAYWITNPNNTVRHNAAAGGSHCGFWYNAPENPGGPSFTLRVRPRHVPLGEFYNNSAHTQGWYGIWIHPIYFPSEPAKFNTFFAWEVNKGAEAVEVGSVQFHNFLITDAKLVGLEFFTTFSVWGETGSYVNNSVVIGYSEVNDNNATGKCTPVGLQLPKTSGLTVDGVKFVNFDRPLCVSIKACKHCKADQGGFESRFKNLEWVNAPRKTAFKWEHECWFEDLDGTLTGSINHILLPQNNNLPPDHCEFEVEHSSWGAVPAAVCDETVTLHRMAWNNPVPASLHYKKVFLTNRFGVSVIPYHKKRLTHASGWMATLVEKENYNMRFEDVEHITNISYTARFDSFVDGQYVYITHNFLQRPDAFSLIGHIWNGTKGIPDPTTSTHGDFTFNNNTKQLTYIVTGNGNQRLGNYFIELQVYRCYYKNCITPKPKPQEEDTVTALRRWSEAKSWKDAPANWGGNKGNGKFGLPENGDNVQILPGVWMVADVTLPWMTKLFIYGTLEFEDTRNFVIDATYIFIHGGRLVAGFSEEEPFTHKLHFILRGNHFTPDMPLPNGPNMGSKVLGVFGELDLHGVTRDVTWTQLGATVQAGDNTIQLVEETDWGEGDEIMVTTTSYETWETETFLITEKMDKFNFRLNSSFRFRHIGNTHKLSDNSSEYTLSAEVGLLTRNIIIEGAGYKNLFNESFGARVIVGTFFQDGEEFNGLARISNVQFKHSGQEGWTDSYDPRYSLAFLNVGEITDEAPSYVRGCSFHNGFSTAIGVYGTHGLEVSDNVIHHVVGPGIVTWGEDTKLIHNLVSLIIFPGEYQDRYEPENLLWNGGIEVDNARRPVLINNTVAGSERVGFKIRGLSCDHPKDVNWYGNTVHATLHGVHLFAGARSGCALVSGFYIWNSFDYGIYAQIPSPLVVADSWLVDNKGGVLALIIGPGATSHRIVEKFVEIRDTTFVGTSPSFECFANSPRAGVFTAKHRRPKGPGGGVVGVYFSAFMSETNGAPFKPLHSVRSYPALRGVSKLTGVTFAEYGEACGRRNVIIMTNPASGDASHPIHLQSIHLLNVLKKCYLVIHRPSLGLVNPSDCVDMDCDGMKKAIILDLDGSFLGDVGTVIPQSEFEWDGDPRRGLGDYRIPRTMLTRPDGSRISVDDIAPNKGIYRGDSDCQWVSDWQAYECHNLDHMMMIVESMDDDTETRRVSPVSLYSDSYIDLINGPQDHGWCHGYTCQERISTFYTIVTTGRYYDVHFTGTTPQKLRYHLLNADEHQSLVVSTYYSNPQRLDVYANGIYILPTNGDMENGIFTWKAPEGSETNSDYYPNLNSKILGENYFDRDLDQLFILIRSSTVIEVLTTPVVMTTFGVPAVEVDDFFEKNIIENLANLLDIPKTKIRIVEIIREDSRRRKRRATGEVEVVVEIGNPPSTTSSPPEVSDVSNGTVATSTTVLPDGKEDPLSFAALLEIQTIIAYEMQTGHLEDSIGYHVTHLSMTDPIDTPVDPTGGVRATNETAGSPNATGLRYDELQALKEAQERTLHSPREYRIPNQLLVVTEPGGAMKNYPFLIQPKIIVVDDQGNLVEQLGHASHPWLLEVSLRNNRLALSGNTTYTFSKGWVNFTDLVINTTGTGFILDFAVIYPNTTSLAASSVEFDVEDQQLSLGVVDQPSVVNEGDPFDVVVEVKYEATGETAHISGSVAATVSLVMPSFYRGNLQGPVDVTVDPSTGLITFKNLSVSSSGVNYVLKVSVTITVSNNYIQQSLETDAFDVVDPADVVTSSGETVTLTLRFDADYDMVVAGQEEALKIYFLNHMASQYKNVTFSNIVISEGSILITFDISGDIRNAQAYIWEDVSEGEMVLNFSGHILVADQSYLLVNGELYVGEEDLSVVALILNITLLVLRIASFPFWAIVSFVTLALIMAIIIALGIYKVVFHRGSKVGSLTIEPHSPYVRPKQDPVVKLISKDRQTSDTSEDLSKDDGMQQSSPFAHTEPLQLQVPPSEPSSPPAAEKEIVQDEKNVTKFIRVKTADGTFKKLGTVKVNMAWKVWRIREELKRTDVCEKQFMLMDEQLRDLAPKKENSWVTSEVYPGESILIRWVESDESKQSTCICGLAGQLKCSFCQEQSYCSAKCQAAHWTEHSKICNIYNQISQKQTSSCPNISSTSIRVE</sequence>
<dbReference type="InterPro" id="IPR019316">
    <property type="entry name" value="G8_domain"/>
</dbReference>
<dbReference type="GO" id="GO:0042995">
    <property type="term" value="C:cell projection"/>
    <property type="evidence" value="ECO:0007669"/>
    <property type="project" value="UniProtKB-SubCell"/>
</dbReference>
<evidence type="ECO:0000256" key="13">
    <source>
        <dbReference type="ARBA" id="ARBA00023273"/>
    </source>
</evidence>
<evidence type="ECO:0000256" key="6">
    <source>
        <dbReference type="ARBA" id="ARBA00022723"/>
    </source>
</evidence>
<evidence type="ECO:0000256" key="11">
    <source>
        <dbReference type="ARBA" id="ARBA00023136"/>
    </source>
</evidence>
<keyword evidence="13" id="KW-0966">Cell projection</keyword>